<evidence type="ECO:0000256" key="1">
    <source>
        <dbReference type="SAM" id="MobiDB-lite"/>
    </source>
</evidence>
<evidence type="ECO:0000313" key="2">
    <source>
        <dbReference type="EMBL" id="TNV73169.1"/>
    </source>
</evidence>
<accession>A0A8J8NEG2</accession>
<evidence type="ECO:0000313" key="3">
    <source>
        <dbReference type="Proteomes" id="UP000785679"/>
    </source>
</evidence>
<reference evidence="2" key="1">
    <citation type="submission" date="2019-06" db="EMBL/GenBank/DDBJ databases">
        <authorList>
            <person name="Zheng W."/>
        </authorList>
    </citation>
    <scope>NUCLEOTIDE SEQUENCE</scope>
    <source>
        <strain evidence="2">QDHG01</strain>
    </source>
</reference>
<protein>
    <submittedName>
        <fullName evidence="2">Uncharacterized protein</fullName>
    </submittedName>
</protein>
<dbReference type="EMBL" id="RRYP01019658">
    <property type="protein sequence ID" value="TNV73169.1"/>
    <property type="molecule type" value="Genomic_DNA"/>
</dbReference>
<feature type="compositionally biased region" description="Basic residues" evidence="1">
    <location>
        <begin position="100"/>
        <end position="117"/>
    </location>
</feature>
<dbReference type="AlphaFoldDB" id="A0A8J8NEG2"/>
<gene>
    <name evidence="2" type="ORF">FGO68_gene15563</name>
</gene>
<name>A0A8J8NEG2_HALGN</name>
<dbReference type="InterPro" id="IPR019129">
    <property type="entry name" value="Folate-sensitive_fs_Fra10Ac1"/>
</dbReference>
<dbReference type="Proteomes" id="UP000785679">
    <property type="component" value="Unassembled WGS sequence"/>
</dbReference>
<dbReference type="Pfam" id="PF09725">
    <property type="entry name" value="Fra10Ac1"/>
    <property type="match status" value="1"/>
</dbReference>
<sequence length="124" mass="14651">MESRPNLMPPPPNRESRLYKEYAICDLTLYKTGNIGLRWCLERDILSGKGKTICGNKHCAYDRGELHSYEVLWKTEETREMVTVNLCEECAVKLNYKKYKDKRDKKKKKRDKKKRNKSNSSESD</sequence>
<feature type="region of interest" description="Disordered" evidence="1">
    <location>
        <begin position="100"/>
        <end position="124"/>
    </location>
</feature>
<proteinExistence type="predicted"/>
<comment type="caution">
    <text evidence="2">The sequence shown here is derived from an EMBL/GenBank/DDBJ whole genome shotgun (WGS) entry which is preliminary data.</text>
</comment>
<organism evidence="2 3">
    <name type="scientific">Halteria grandinella</name>
    <dbReference type="NCBI Taxonomy" id="5974"/>
    <lineage>
        <taxon>Eukaryota</taxon>
        <taxon>Sar</taxon>
        <taxon>Alveolata</taxon>
        <taxon>Ciliophora</taxon>
        <taxon>Intramacronucleata</taxon>
        <taxon>Spirotrichea</taxon>
        <taxon>Stichotrichia</taxon>
        <taxon>Sporadotrichida</taxon>
        <taxon>Halteriidae</taxon>
        <taxon>Halteria</taxon>
    </lineage>
</organism>
<keyword evidence="3" id="KW-1185">Reference proteome</keyword>
<dbReference type="OrthoDB" id="307723at2759"/>